<name>A0A9N8HVC4_9STRA</name>
<evidence type="ECO:0000256" key="1">
    <source>
        <dbReference type="SAM" id="MobiDB-lite"/>
    </source>
</evidence>
<evidence type="ECO:0000313" key="2">
    <source>
        <dbReference type="EMBL" id="CAB9526120.1"/>
    </source>
</evidence>
<dbReference type="AlphaFoldDB" id="A0A9N8HVC4"/>
<comment type="caution">
    <text evidence="2">The sequence shown here is derived from an EMBL/GenBank/DDBJ whole genome shotgun (WGS) entry which is preliminary data.</text>
</comment>
<accession>A0A9N8HVC4</accession>
<dbReference type="Proteomes" id="UP001153069">
    <property type="component" value="Unassembled WGS sequence"/>
</dbReference>
<feature type="region of interest" description="Disordered" evidence="1">
    <location>
        <begin position="40"/>
        <end position="92"/>
    </location>
</feature>
<proteinExistence type="predicted"/>
<feature type="compositionally biased region" description="Basic and acidic residues" evidence="1">
    <location>
        <begin position="69"/>
        <end position="80"/>
    </location>
</feature>
<evidence type="ECO:0000313" key="3">
    <source>
        <dbReference type="Proteomes" id="UP001153069"/>
    </source>
</evidence>
<protein>
    <submittedName>
        <fullName evidence="2">Uncharacterized protein</fullName>
    </submittedName>
</protein>
<organism evidence="2 3">
    <name type="scientific">Seminavis robusta</name>
    <dbReference type="NCBI Taxonomy" id="568900"/>
    <lineage>
        <taxon>Eukaryota</taxon>
        <taxon>Sar</taxon>
        <taxon>Stramenopiles</taxon>
        <taxon>Ochrophyta</taxon>
        <taxon>Bacillariophyta</taxon>
        <taxon>Bacillariophyceae</taxon>
        <taxon>Bacillariophycidae</taxon>
        <taxon>Naviculales</taxon>
        <taxon>Naviculaceae</taxon>
        <taxon>Seminavis</taxon>
    </lineage>
</organism>
<sequence length="228" mass="25516">MLHQEAVYDDATRSFDFNQLFDTSASKNRCTVKCQPTVTGGNTASVNGGARKIPKRGTGSVKNSVPEQIHLERNGSHETDRPDEDDASCDTDQDFDEKVRNIVDEKIGNDLETYVRKKFVKSIRDRITKSQKEGLERFKGDGLPGLNVIKGNTQDTINKTVQFRMEYENQKAQERRFQQFVVEKLLGHMNGTVEALGHYILGKLGSNDGLDESSLGDILGSDPYERGN</sequence>
<dbReference type="EMBL" id="CAICTM010001779">
    <property type="protein sequence ID" value="CAB9526120.1"/>
    <property type="molecule type" value="Genomic_DNA"/>
</dbReference>
<feature type="compositionally biased region" description="Acidic residues" evidence="1">
    <location>
        <begin position="81"/>
        <end position="92"/>
    </location>
</feature>
<reference evidence="2" key="1">
    <citation type="submission" date="2020-06" db="EMBL/GenBank/DDBJ databases">
        <authorList>
            <consortium name="Plant Systems Biology data submission"/>
        </authorList>
    </citation>
    <scope>NUCLEOTIDE SEQUENCE</scope>
    <source>
        <strain evidence="2">D6</strain>
    </source>
</reference>
<gene>
    <name evidence="2" type="ORF">SEMRO_1781_G297120.1</name>
</gene>
<keyword evidence="3" id="KW-1185">Reference proteome</keyword>